<evidence type="ECO:0000313" key="8">
    <source>
        <dbReference type="Proteomes" id="UP000185568"/>
    </source>
</evidence>
<dbReference type="STRING" id="1714264.BTO30_00400"/>
<evidence type="ECO:0000256" key="2">
    <source>
        <dbReference type="ARBA" id="ARBA00022692"/>
    </source>
</evidence>
<dbReference type="RefSeq" id="WP_075396742.1">
    <property type="nucleotide sequence ID" value="NZ_MSDU01000003.1"/>
</dbReference>
<feature type="transmembrane region" description="Helical" evidence="6">
    <location>
        <begin position="57"/>
        <end position="90"/>
    </location>
</feature>
<dbReference type="Gene3D" id="1.20.1080.10">
    <property type="entry name" value="Glycerol uptake facilitator protein"/>
    <property type="match status" value="1"/>
</dbReference>
<dbReference type="PANTHER" id="PTHR30520:SF6">
    <property type="entry name" value="FORMATE_NITRATE FAMILY TRANSPORTER (EUROFUNG)"/>
    <property type="match status" value="1"/>
</dbReference>
<keyword evidence="3 6" id="KW-1133">Transmembrane helix</keyword>
<dbReference type="InterPro" id="IPR023271">
    <property type="entry name" value="Aquaporin-like"/>
</dbReference>
<name>A0A1Q8Q994_9BACI</name>
<sequence length="272" mass="29243">MSFVKPDQVVENMVQAGAMKAGLPVKDLLLRSALSGVFLSYAVTLAMTATLQTGAGIVGALLFPVGFVLIILLGLELVTGNFALVPLAVLEKRATMSQLWSNWSWVFIGHIIGCLFYAILYYAAFRHAADQSVIEQIVKTAEAKTIGYQALGSEGFVAVFIKAVLCNWMVALGAVMAMTTESVIGKIAAMWLPIFIFFAQGFEHAVVNLFVIPAGMMFGADVSMADWWIWNQIPVTIGNIVGGLLFTGMALYATHKKKQAPASVIVAKTGTE</sequence>
<reference evidence="7 8" key="1">
    <citation type="submission" date="2016-12" db="EMBL/GenBank/DDBJ databases">
        <title>Domibacillus antri genome sequencing.</title>
        <authorList>
            <person name="Verma A."/>
            <person name="Krishnamurthi S."/>
        </authorList>
    </citation>
    <scope>NUCLEOTIDE SEQUENCE [LARGE SCALE GENOMIC DNA]</scope>
    <source>
        <strain evidence="7 8">XD80</strain>
    </source>
</reference>
<proteinExistence type="inferred from homology"/>
<comment type="similarity">
    <text evidence="5">Belongs to the FNT transporter (TC 1.A.16) family.</text>
</comment>
<dbReference type="Pfam" id="PF01226">
    <property type="entry name" value="Form_Nir_trans"/>
    <property type="match status" value="1"/>
</dbReference>
<dbReference type="GO" id="GO:0015499">
    <property type="term" value="F:formate transmembrane transporter activity"/>
    <property type="evidence" value="ECO:0007669"/>
    <property type="project" value="TreeGrafter"/>
</dbReference>
<keyword evidence="4 6" id="KW-0472">Membrane</keyword>
<dbReference type="PANTHER" id="PTHR30520">
    <property type="entry name" value="FORMATE TRANSPORTER-RELATED"/>
    <property type="match status" value="1"/>
</dbReference>
<protein>
    <submittedName>
        <fullName evidence="7">Formate transporter</fullName>
    </submittedName>
</protein>
<evidence type="ECO:0000256" key="6">
    <source>
        <dbReference type="SAM" id="Phobius"/>
    </source>
</evidence>
<feature type="transmembrane region" description="Helical" evidence="6">
    <location>
        <begin position="232"/>
        <end position="253"/>
    </location>
</feature>
<dbReference type="GO" id="GO:0005886">
    <property type="term" value="C:plasma membrane"/>
    <property type="evidence" value="ECO:0007669"/>
    <property type="project" value="TreeGrafter"/>
</dbReference>
<dbReference type="EMBL" id="MSDU01000003">
    <property type="protein sequence ID" value="OLN23926.1"/>
    <property type="molecule type" value="Genomic_DNA"/>
</dbReference>
<evidence type="ECO:0000313" key="7">
    <source>
        <dbReference type="EMBL" id="OLN23926.1"/>
    </source>
</evidence>
<dbReference type="OrthoDB" id="9786493at2"/>
<keyword evidence="8" id="KW-1185">Reference proteome</keyword>
<keyword evidence="2 6" id="KW-0812">Transmembrane</keyword>
<evidence type="ECO:0000256" key="3">
    <source>
        <dbReference type="ARBA" id="ARBA00022989"/>
    </source>
</evidence>
<dbReference type="InterPro" id="IPR000292">
    <property type="entry name" value="For/NO2_transpt"/>
</dbReference>
<comment type="subcellular location">
    <subcellularLocation>
        <location evidence="1">Membrane</location>
        <topology evidence="1">Multi-pass membrane protein</topology>
    </subcellularLocation>
</comment>
<dbReference type="AlphaFoldDB" id="A0A1Q8Q994"/>
<dbReference type="Proteomes" id="UP000185568">
    <property type="component" value="Unassembled WGS sequence"/>
</dbReference>
<evidence type="ECO:0000256" key="1">
    <source>
        <dbReference type="ARBA" id="ARBA00004141"/>
    </source>
</evidence>
<feature type="transmembrane region" description="Helical" evidence="6">
    <location>
        <begin position="28"/>
        <end position="51"/>
    </location>
</feature>
<comment type="caution">
    <text evidence="7">The sequence shown here is derived from an EMBL/GenBank/DDBJ whole genome shotgun (WGS) entry which is preliminary data.</text>
</comment>
<feature type="transmembrane region" description="Helical" evidence="6">
    <location>
        <begin position="102"/>
        <end position="124"/>
    </location>
</feature>
<organism evidence="7 8">
    <name type="scientific">Domibacillus antri</name>
    <dbReference type="NCBI Taxonomy" id="1714264"/>
    <lineage>
        <taxon>Bacteria</taxon>
        <taxon>Bacillati</taxon>
        <taxon>Bacillota</taxon>
        <taxon>Bacilli</taxon>
        <taxon>Bacillales</taxon>
        <taxon>Bacillaceae</taxon>
        <taxon>Domibacillus</taxon>
    </lineage>
</organism>
<evidence type="ECO:0000256" key="4">
    <source>
        <dbReference type="ARBA" id="ARBA00023136"/>
    </source>
</evidence>
<feature type="transmembrane region" description="Helical" evidence="6">
    <location>
        <begin position="156"/>
        <end position="178"/>
    </location>
</feature>
<gene>
    <name evidence="7" type="ORF">BTO30_00400</name>
</gene>
<feature type="transmembrane region" description="Helical" evidence="6">
    <location>
        <begin position="190"/>
        <end position="212"/>
    </location>
</feature>
<evidence type="ECO:0000256" key="5">
    <source>
        <dbReference type="ARBA" id="ARBA00049660"/>
    </source>
</evidence>
<accession>A0A1Q8Q994</accession>